<dbReference type="AlphaFoldDB" id="A0A923I2X4"/>
<dbReference type="Pfam" id="PF01381">
    <property type="entry name" value="HTH_3"/>
    <property type="match status" value="1"/>
</dbReference>
<dbReference type="Proteomes" id="UP000612361">
    <property type="component" value="Unassembled WGS sequence"/>
</dbReference>
<dbReference type="SMART" id="SM00530">
    <property type="entry name" value="HTH_XRE"/>
    <property type="match status" value="1"/>
</dbReference>
<dbReference type="PROSITE" id="PS50943">
    <property type="entry name" value="HTH_CROC1"/>
    <property type="match status" value="1"/>
</dbReference>
<organism evidence="2 3">
    <name type="scientific">Undibacterium rugosum</name>
    <dbReference type="NCBI Taxonomy" id="2762291"/>
    <lineage>
        <taxon>Bacteria</taxon>
        <taxon>Pseudomonadati</taxon>
        <taxon>Pseudomonadota</taxon>
        <taxon>Betaproteobacteria</taxon>
        <taxon>Burkholderiales</taxon>
        <taxon>Oxalobacteraceae</taxon>
        <taxon>Undibacterium</taxon>
    </lineage>
</organism>
<accession>A0A923I2X4</accession>
<dbReference type="GO" id="GO:0003677">
    <property type="term" value="F:DNA binding"/>
    <property type="evidence" value="ECO:0007669"/>
    <property type="project" value="InterPro"/>
</dbReference>
<dbReference type="Gene3D" id="1.10.260.40">
    <property type="entry name" value="lambda repressor-like DNA-binding domains"/>
    <property type="match status" value="1"/>
</dbReference>
<proteinExistence type="predicted"/>
<evidence type="ECO:0000313" key="3">
    <source>
        <dbReference type="Proteomes" id="UP000612361"/>
    </source>
</evidence>
<protein>
    <submittedName>
        <fullName evidence="2">Helix-turn-helix transcriptional regulator</fullName>
    </submittedName>
</protein>
<keyword evidence="3" id="KW-1185">Reference proteome</keyword>
<reference evidence="2" key="1">
    <citation type="submission" date="2020-08" db="EMBL/GenBank/DDBJ databases">
        <title>Novel species isolated from subtropical streams in China.</title>
        <authorList>
            <person name="Lu H."/>
        </authorList>
    </citation>
    <scope>NUCLEOTIDE SEQUENCE</scope>
    <source>
        <strain evidence="2">CY7W</strain>
    </source>
</reference>
<dbReference type="InterPro" id="IPR001387">
    <property type="entry name" value="Cro/C1-type_HTH"/>
</dbReference>
<evidence type="ECO:0000259" key="1">
    <source>
        <dbReference type="PROSITE" id="PS50943"/>
    </source>
</evidence>
<name>A0A923I2X4_9BURK</name>
<gene>
    <name evidence="2" type="ORF">H8K47_09100</name>
</gene>
<dbReference type="SUPFAM" id="SSF47413">
    <property type="entry name" value="lambda repressor-like DNA-binding domains"/>
    <property type="match status" value="1"/>
</dbReference>
<dbReference type="InterPro" id="IPR010982">
    <property type="entry name" value="Lambda_DNA-bd_dom_sf"/>
</dbReference>
<sequence length="252" mass="29099">MNEIRQIMRTIKSQLKLQGKTYRDVAEALALSEASVKRILREENAANLSLERILQIAHFLGLTLMELTQEANHQGNRLPTLNQNQEKELVADKRLLLVAVCAINHWSMDEIMQVYRYTEPECLHYLLKLDKLGLITLLPGNRIRLNITRDFEWLPAGPIRQYFQQSGLHDFLDSHFHDDEQTLSFSHGMLTEAAISKLHSELRQLKRKFADLHQESLAAPLKKRRGVGLLLASREWEPAEFTGFRRLPGKAK</sequence>
<dbReference type="RefSeq" id="WP_186881210.1">
    <property type="nucleotide sequence ID" value="NZ_JACOGG010000008.1"/>
</dbReference>
<dbReference type="EMBL" id="JACOGG010000008">
    <property type="protein sequence ID" value="MBC3935517.1"/>
    <property type="molecule type" value="Genomic_DNA"/>
</dbReference>
<feature type="domain" description="HTH cro/C1-type" evidence="1">
    <location>
        <begin position="11"/>
        <end position="67"/>
    </location>
</feature>
<evidence type="ECO:0000313" key="2">
    <source>
        <dbReference type="EMBL" id="MBC3935517.1"/>
    </source>
</evidence>
<comment type="caution">
    <text evidence="2">The sequence shown here is derived from an EMBL/GenBank/DDBJ whole genome shotgun (WGS) entry which is preliminary data.</text>
</comment>